<keyword evidence="3" id="KW-1185">Reference proteome</keyword>
<feature type="region of interest" description="Disordered" evidence="1">
    <location>
        <begin position="171"/>
        <end position="213"/>
    </location>
</feature>
<feature type="compositionally biased region" description="Polar residues" evidence="1">
    <location>
        <begin position="200"/>
        <end position="213"/>
    </location>
</feature>
<sequence>MSPVSSASPLESVRELFAESRRRRQPSALLRHSPAQRQPLQRPRLSLAPASPILGHTKSDLPGFALLIVISISAHMSHPFLVHGTRNARIVTQGQSSSHRLNTFGLAQFLEHALVTLRDPPLNRFPTAQLLIARDPLTTKRFLRRLYGVKGLLLRARNVVGGRSSVLVQHQGQKASTNASPSSSPAQLANGYGSVPSKAGHQSAQYSSSQWQPSSRHPMYVAESSIHYQQHPDWQANTSAPMVQPSQYYGTASFDQSSYPTNNSTAISAMPRPGYGQPGVVPSQAYLGSSYSQLMGHSLSYSYDLDPSHVVSAQSSSYPEYYQATGDVFDTRASGMVSEHTEKAWADSVSPYASFQGHYV</sequence>
<evidence type="ECO:0000313" key="3">
    <source>
        <dbReference type="Proteomes" id="UP000292702"/>
    </source>
</evidence>
<evidence type="ECO:0000256" key="1">
    <source>
        <dbReference type="SAM" id="MobiDB-lite"/>
    </source>
</evidence>
<dbReference type="EMBL" id="RWJN01000020">
    <property type="protein sequence ID" value="TCD70491.1"/>
    <property type="molecule type" value="Genomic_DNA"/>
</dbReference>
<name>A0A4R0RP87_9APHY</name>
<feature type="region of interest" description="Disordered" evidence="1">
    <location>
        <begin position="1"/>
        <end position="44"/>
    </location>
</feature>
<dbReference type="Proteomes" id="UP000292702">
    <property type="component" value="Unassembled WGS sequence"/>
</dbReference>
<proteinExistence type="predicted"/>
<gene>
    <name evidence="2" type="ORF">EIP91_003252</name>
</gene>
<protein>
    <submittedName>
        <fullName evidence="2">Uncharacterized protein</fullName>
    </submittedName>
</protein>
<accession>A0A4R0RP87</accession>
<reference evidence="2 3" key="1">
    <citation type="submission" date="2018-11" db="EMBL/GenBank/DDBJ databases">
        <title>Genome assembly of Steccherinum ochraceum LE-BIN_3174, the white-rot fungus of the Steccherinaceae family (The Residual Polyporoid clade, Polyporales, Basidiomycota).</title>
        <authorList>
            <person name="Fedorova T.V."/>
            <person name="Glazunova O.A."/>
            <person name="Landesman E.O."/>
            <person name="Moiseenko K.V."/>
            <person name="Psurtseva N.V."/>
            <person name="Savinova O.S."/>
            <person name="Shakhova N.V."/>
            <person name="Tyazhelova T.V."/>
            <person name="Vasina D.V."/>
        </authorList>
    </citation>
    <scope>NUCLEOTIDE SEQUENCE [LARGE SCALE GENOMIC DNA]</scope>
    <source>
        <strain evidence="2 3">LE-BIN_3174</strain>
    </source>
</reference>
<dbReference type="AlphaFoldDB" id="A0A4R0RP87"/>
<evidence type="ECO:0000313" key="2">
    <source>
        <dbReference type="EMBL" id="TCD70491.1"/>
    </source>
</evidence>
<comment type="caution">
    <text evidence="2">The sequence shown here is derived from an EMBL/GenBank/DDBJ whole genome shotgun (WGS) entry which is preliminary data.</text>
</comment>
<organism evidence="2 3">
    <name type="scientific">Steccherinum ochraceum</name>
    <dbReference type="NCBI Taxonomy" id="92696"/>
    <lineage>
        <taxon>Eukaryota</taxon>
        <taxon>Fungi</taxon>
        <taxon>Dikarya</taxon>
        <taxon>Basidiomycota</taxon>
        <taxon>Agaricomycotina</taxon>
        <taxon>Agaricomycetes</taxon>
        <taxon>Polyporales</taxon>
        <taxon>Steccherinaceae</taxon>
        <taxon>Steccherinum</taxon>
    </lineage>
</organism>